<keyword evidence="3" id="KW-0560">Oxidoreductase</keyword>
<keyword evidence="1" id="KW-0001">2Fe-2S</keyword>
<protein>
    <submittedName>
        <fullName evidence="7">Rieske 2Fe-2S domain-containing protein</fullName>
    </submittedName>
</protein>
<dbReference type="Proteomes" id="UP000466966">
    <property type="component" value="Unassembled WGS sequence"/>
</dbReference>
<keyword evidence="4" id="KW-0408">Iron</keyword>
<dbReference type="PANTHER" id="PTHR21266">
    <property type="entry name" value="IRON-SULFUR DOMAIN CONTAINING PROTEIN"/>
    <property type="match status" value="1"/>
</dbReference>
<dbReference type="OrthoDB" id="7418829at2"/>
<evidence type="ECO:0000256" key="1">
    <source>
        <dbReference type="ARBA" id="ARBA00022714"/>
    </source>
</evidence>
<evidence type="ECO:0000256" key="5">
    <source>
        <dbReference type="ARBA" id="ARBA00023014"/>
    </source>
</evidence>
<evidence type="ECO:0000313" key="7">
    <source>
        <dbReference type="EMBL" id="MXO71952.1"/>
    </source>
</evidence>
<dbReference type="InterPro" id="IPR050584">
    <property type="entry name" value="Cholesterol_7-desaturase"/>
</dbReference>
<sequence length="341" mass="36937">MAEVFLKNCWYLAAWADELAPGAKLGRQIAGEHVLLLRDDAGQLAALQDSCPHRFAPLSMGAWADGQVTCPYHGLRFAVDGRCVHNPHGAITAALAVPAYAVVERHAALWLWLGEQPADPALVPDLSFIDETPPQSRAMGYLPSAADYRLMVDNIMDLTHADYLHADTLGGGINSRARADVVQDGDRVTITWTARDDELPPLMVKQVDTADGRGDFRNRVHWYAPGTMLLQLRVAQPGALEIGGHDATSAHVMTPECAGRTHYFYCSTSDEMIANPALTPIIAEILGKAFAGEDKPMLEAQTARIAGRDFWALRPAMLPSDKGAVLARRTLDRLLAAEAGG</sequence>
<dbReference type="EMBL" id="WTYV01000003">
    <property type="protein sequence ID" value="MXO71952.1"/>
    <property type="molecule type" value="Genomic_DNA"/>
</dbReference>
<dbReference type="InterPro" id="IPR017941">
    <property type="entry name" value="Rieske_2Fe-2S"/>
</dbReference>
<reference evidence="7 8" key="1">
    <citation type="submission" date="2019-12" db="EMBL/GenBank/DDBJ databases">
        <title>Genomic-based taxomic classification of the family Erythrobacteraceae.</title>
        <authorList>
            <person name="Xu L."/>
        </authorList>
    </citation>
    <scope>NUCLEOTIDE SEQUENCE [LARGE SCALE GENOMIC DNA]</scope>
    <source>
        <strain evidence="7 8">M0322</strain>
    </source>
</reference>
<evidence type="ECO:0000259" key="6">
    <source>
        <dbReference type="PROSITE" id="PS51296"/>
    </source>
</evidence>
<accession>A0A844YXQ0</accession>
<dbReference type="PANTHER" id="PTHR21266:SF60">
    <property type="entry name" value="3-KETOSTEROID-9-ALPHA-MONOOXYGENASE, OXYGENASE COMPONENT"/>
    <property type="match status" value="1"/>
</dbReference>
<organism evidence="7 8">
    <name type="scientific">Alteraurantiacibacter buctensis</name>
    <dbReference type="NCBI Taxonomy" id="1503981"/>
    <lineage>
        <taxon>Bacteria</taxon>
        <taxon>Pseudomonadati</taxon>
        <taxon>Pseudomonadota</taxon>
        <taxon>Alphaproteobacteria</taxon>
        <taxon>Sphingomonadales</taxon>
        <taxon>Erythrobacteraceae</taxon>
        <taxon>Alteraurantiacibacter</taxon>
    </lineage>
</organism>
<dbReference type="Gene3D" id="3.90.380.10">
    <property type="entry name" value="Naphthalene 1,2-dioxygenase Alpha Subunit, Chain A, domain 1"/>
    <property type="match status" value="1"/>
</dbReference>
<evidence type="ECO:0000313" key="8">
    <source>
        <dbReference type="Proteomes" id="UP000466966"/>
    </source>
</evidence>
<gene>
    <name evidence="7" type="ORF">GRI99_09925</name>
</gene>
<dbReference type="SUPFAM" id="SSF55961">
    <property type="entry name" value="Bet v1-like"/>
    <property type="match status" value="1"/>
</dbReference>
<feature type="domain" description="Rieske" evidence="6">
    <location>
        <begin position="10"/>
        <end position="111"/>
    </location>
</feature>
<dbReference type="Gene3D" id="2.102.10.10">
    <property type="entry name" value="Rieske [2Fe-2S] iron-sulphur domain"/>
    <property type="match status" value="1"/>
</dbReference>
<dbReference type="Pfam" id="PF19112">
    <property type="entry name" value="VanA_C"/>
    <property type="match status" value="1"/>
</dbReference>
<dbReference type="InterPro" id="IPR044043">
    <property type="entry name" value="VanA_C_cat"/>
</dbReference>
<dbReference type="GO" id="GO:0046872">
    <property type="term" value="F:metal ion binding"/>
    <property type="evidence" value="ECO:0007669"/>
    <property type="project" value="UniProtKB-KW"/>
</dbReference>
<proteinExistence type="predicted"/>
<dbReference type="GO" id="GO:0016491">
    <property type="term" value="F:oxidoreductase activity"/>
    <property type="evidence" value="ECO:0007669"/>
    <property type="project" value="UniProtKB-KW"/>
</dbReference>
<name>A0A844YXQ0_9SPHN</name>
<evidence type="ECO:0000256" key="3">
    <source>
        <dbReference type="ARBA" id="ARBA00023002"/>
    </source>
</evidence>
<dbReference type="Pfam" id="PF00355">
    <property type="entry name" value="Rieske"/>
    <property type="match status" value="1"/>
</dbReference>
<keyword evidence="8" id="KW-1185">Reference proteome</keyword>
<dbReference type="GO" id="GO:0051537">
    <property type="term" value="F:2 iron, 2 sulfur cluster binding"/>
    <property type="evidence" value="ECO:0007669"/>
    <property type="project" value="UniProtKB-KW"/>
</dbReference>
<evidence type="ECO:0000256" key="2">
    <source>
        <dbReference type="ARBA" id="ARBA00022723"/>
    </source>
</evidence>
<comment type="caution">
    <text evidence="7">The sequence shown here is derived from an EMBL/GenBank/DDBJ whole genome shotgun (WGS) entry which is preliminary data.</text>
</comment>
<dbReference type="SUPFAM" id="SSF50022">
    <property type="entry name" value="ISP domain"/>
    <property type="match status" value="1"/>
</dbReference>
<evidence type="ECO:0000256" key="4">
    <source>
        <dbReference type="ARBA" id="ARBA00023004"/>
    </source>
</evidence>
<keyword evidence="5" id="KW-0411">Iron-sulfur</keyword>
<dbReference type="PROSITE" id="PS51296">
    <property type="entry name" value="RIESKE"/>
    <property type="match status" value="1"/>
</dbReference>
<dbReference type="InterPro" id="IPR036922">
    <property type="entry name" value="Rieske_2Fe-2S_sf"/>
</dbReference>
<keyword evidence="2" id="KW-0479">Metal-binding</keyword>
<dbReference type="AlphaFoldDB" id="A0A844YXQ0"/>